<proteinExistence type="predicted"/>
<name>A0A7E4UX82_PANRE</name>
<keyword evidence="1" id="KW-1185">Reference proteome</keyword>
<accession>A0A7E4UX82</accession>
<organism evidence="1 2">
    <name type="scientific">Panagrellus redivivus</name>
    <name type="common">Microworm</name>
    <dbReference type="NCBI Taxonomy" id="6233"/>
    <lineage>
        <taxon>Eukaryota</taxon>
        <taxon>Metazoa</taxon>
        <taxon>Ecdysozoa</taxon>
        <taxon>Nematoda</taxon>
        <taxon>Chromadorea</taxon>
        <taxon>Rhabditida</taxon>
        <taxon>Tylenchina</taxon>
        <taxon>Panagrolaimomorpha</taxon>
        <taxon>Panagrolaimoidea</taxon>
        <taxon>Panagrolaimidae</taxon>
        <taxon>Panagrellus</taxon>
    </lineage>
</organism>
<dbReference type="WBParaSite" id="Pan_g13900.t1">
    <property type="protein sequence ID" value="Pan_g13900.t1"/>
    <property type="gene ID" value="Pan_g13900"/>
</dbReference>
<reference evidence="1" key="1">
    <citation type="journal article" date="2013" name="Genetics">
        <title>The draft genome and transcriptome of Panagrellus redivivus are shaped by the harsh demands of a free-living lifestyle.</title>
        <authorList>
            <person name="Srinivasan J."/>
            <person name="Dillman A.R."/>
            <person name="Macchietto M.G."/>
            <person name="Heikkinen L."/>
            <person name="Lakso M."/>
            <person name="Fracchia K.M."/>
            <person name="Antoshechkin I."/>
            <person name="Mortazavi A."/>
            <person name="Wong G."/>
            <person name="Sternberg P.W."/>
        </authorList>
    </citation>
    <scope>NUCLEOTIDE SEQUENCE [LARGE SCALE GENOMIC DNA]</scope>
    <source>
        <strain evidence="1">MT8872</strain>
    </source>
</reference>
<dbReference type="AlphaFoldDB" id="A0A7E4UX82"/>
<evidence type="ECO:0000313" key="2">
    <source>
        <dbReference type="WBParaSite" id="Pan_g13900.t1"/>
    </source>
</evidence>
<protein>
    <submittedName>
        <fullName evidence="2">DUF4132 domain-containing protein</fullName>
    </submittedName>
</protein>
<sequence length="975" mass="112540">MKTNRIGGPPVLDPQRRRQEHCYELICTGRIRQAETDIGKLKNGEDPVVILLRLWLGLVKSGYNDDYSSITQYMEKHKNFPDDWLLPRVLASLLRTIDRVDLATDVIGNCYNRFDKNFHGEAYFNYLVRTSRFDTAQQIGMKLHPNMQNRIRAGVAYFVNVCRKSDLDVRTKLFTIAEAVVKKLLTADHQQQTVAAHIVKLLQRYKGEAPFAPRKDRFFVHPVTLKAERVTTLPTVQEGFQITFGEAPEPKTEHALPTLDEALATRDALFVLLREPNREWSVWERALENAHNLYKLGHTDGLFGFAALIKELLPTRNSDDVLPAATELFIMADHFGESLDSIIDRKDFVKSFIKRIGQKPHGIHNLIPAFNLLNEEEQVELLDYNLFLINHHYFAVIEHSKTYPGVQEHHPRYPPVVNINNLETAEERNEALAIIQEAFPVALHSYVFRKVLQHVLELQVIPLSDQSLVDIKERIMDLRYVLLSLFKTMPPGCALADTAVLSILRLLNELCWYYYYETGQDSAIEYIGTILLVHRLLLSVPSPALDLMYMNVLRFLGCADILGHVEQHLELKLLQVQSMGYVRNYYDSCGRFLQAIYAYEIMDEEYHSFLHELDDAVVNCYRFGFPELALSMVNQLTQHRNSVQSAVQFMRRRFYEILLRDHNDSQNLRRSILYTSFPAKLPFDFRDFQLQVLTLTVDNTAFALQSRSTTYALGVAEILIHRVLSEFILVIMESRKGEAAIEEVEKLISVFDSARDFFFHVAEKSSVFRPEAENWADPVIDPYIYLTKEFVRKAVKVLSSEKVSLADVVEGLPEIELVTAALRVGERAFTAVNETSDLGHRLKHLITAIKVVNYLSQIVQIIYEVVLKTLNLSQEQLNSKKNKPLTQYFKRFAYLHYNTLVFYYKQMLNFKHLVITSMNNPEFKTRNLAFDEFHRQRGTDLLSDVKALMPVLNDAIFTPFIKKNFPNFLATTVRS</sequence>
<reference evidence="2" key="2">
    <citation type="submission" date="2020-10" db="UniProtKB">
        <authorList>
            <consortium name="WormBaseParasite"/>
        </authorList>
    </citation>
    <scope>IDENTIFICATION</scope>
</reference>
<dbReference type="Proteomes" id="UP000492821">
    <property type="component" value="Unassembled WGS sequence"/>
</dbReference>
<evidence type="ECO:0000313" key="1">
    <source>
        <dbReference type="Proteomes" id="UP000492821"/>
    </source>
</evidence>